<keyword evidence="1" id="KW-0812">Transmembrane</keyword>
<evidence type="ECO:0000313" key="3">
    <source>
        <dbReference type="Proteomes" id="UP000055316"/>
    </source>
</evidence>
<name>A0A9W4EXT2_BACTO</name>
<feature type="transmembrane region" description="Helical" evidence="1">
    <location>
        <begin position="220"/>
        <end position="242"/>
    </location>
</feature>
<feature type="transmembrane region" description="Helical" evidence="1">
    <location>
        <begin position="6"/>
        <end position="24"/>
    </location>
</feature>
<dbReference type="AlphaFoldDB" id="A0A9W4EXT2"/>
<evidence type="ECO:0000313" key="2">
    <source>
        <dbReference type="EMBL" id="BAR87388.1"/>
    </source>
</evidence>
<keyword evidence="2" id="KW-0614">Plasmid</keyword>
<feature type="transmembrane region" description="Helical" evidence="1">
    <location>
        <begin position="56"/>
        <end position="81"/>
    </location>
</feature>
<keyword evidence="1" id="KW-0472">Membrane</keyword>
<dbReference type="Proteomes" id="UP000055316">
    <property type="component" value="Plasmid pKK2"/>
</dbReference>
<proteinExistence type="predicted"/>
<evidence type="ECO:0000256" key="1">
    <source>
        <dbReference type="SAM" id="Phobius"/>
    </source>
</evidence>
<gene>
    <name evidence="2" type="ORF">KNN_06655</name>
</gene>
<organism evidence="2 3">
    <name type="scientific">Bacillus thuringiensis subsp. tolworthi</name>
    <dbReference type="NCBI Taxonomy" id="1442"/>
    <lineage>
        <taxon>Bacteria</taxon>
        <taxon>Bacillati</taxon>
        <taxon>Bacillota</taxon>
        <taxon>Bacilli</taxon>
        <taxon>Bacillales</taxon>
        <taxon>Bacillaceae</taxon>
        <taxon>Bacillus</taxon>
        <taxon>Bacillus cereus group</taxon>
    </lineage>
</organism>
<dbReference type="EMBL" id="AP014866">
    <property type="protein sequence ID" value="BAR87388.1"/>
    <property type="molecule type" value="Genomic_DNA"/>
</dbReference>
<feature type="transmembrane region" description="Helical" evidence="1">
    <location>
        <begin position="183"/>
        <end position="205"/>
    </location>
</feature>
<reference evidence="2 3" key="1">
    <citation type="submission" date="2015-05" db="EMBL/GenBank/DDBJ databases">
        <title>Whole genome sequence of Bacillus thuringiensis serovar tolworthi Pasteur Institute Standard strain.</title>
        <authorList>
            <person name="Kanda K."/>
            <person name="Nakashima K."/>
            <person name="Nagano Y."/>
        </authorList>
    </citation>
    <scope>NUCLEOTIDE SEQUENCE [LARGE SCALE GENOMIC DNA]</scope>
    <source>
        <strain evidence="2 3">Pasteur Institute Standard strain</strain>
        <plasmid evidence="3">pKK2 DNA</plasmid>
    </source>
</reference>
<geneLocation type="plasmid" evidence="3">
    <name>pKK2 DNA</name>
</geneLocation>
<accession>A0A9W4EXT2</accession>
<feature type="transmembrane region" description="Helical" evidence="1">
    <location>
        <begin position="93"/>
        <end position="115"/>
    </location>
</feature>
<protein>
    <submittedName>
        <fullName evidence="2">Uncharacterized protein</fullName>
    </submittedName>
</protein>
<keyword evidence="1" id="KW-1133">Transmembrane helix</keyword>
<sequence length="300" mass="35390">MGMVIAIFFTSIVELVIMLLKGIIINSKENYMFDFELELFNFYSKKLSKWNLVYKYVLKNIIFLVATFISIAALVIISLNIFVEHDIEFDSFYIYMIFFFVYMILFLVCMHYVVVKPAILISVNKYNISFKSKQWQVFICLIVQSYLFKKELLNNDPKFNEESLQFLIQVLKEKKEETEKLNVLKLLSSYGSLFFLFTIPVWSAFNSWVYNHEIKTSAEAIQYLLMLGFLIFMSVFLIWMPFKKNFLEELFSKESSKISDLIKALENINFSLKNFCHLKSEKSGVIKQSTIDSIIKENTN</sequence>